<keyword evidence="2" id="KW-1185">Reference proteome</keyword>
<proteinExistence type="predicted"/>
<evidence type="ECO:0000313" key="2">
    <source>
        <dbReference type="Proteomes" id="UP000308600"/>
    </source>
</evidence>
<dbReference type="Proteomes" id="UP000308600">
    <property type="component" value="Unassembled WGS sequence"/>
</dbReference>
<organism evidence="1 2">
    <name type="scientific">Pluteus cervinus</name>
    <dbReference type="NCBI Taxonomy" id="181527"/>
    <lineage>
        <taxon>Eukaryota</taxon>
        <taxon>Fungi</taxon>
        <taxon>Dikarya</taxon>
        <taxon>Basidiomycota</taxon>
        <taxon>Agaricomycotina</taxon>
        <taxon>Agaricomycetes</taxon>
        <taxon>Agaricomycetidae</taxon>
        <taxon>Agaricales</taxon>
        <taxon>Pluteineae</taxon>
        <taxon>Pluteaceae</taxon>
        <taxon>Pluteus</taxon>
    </lineage>
</organism>
<evidence type="ECO:0000313" key="1">
    <source>
        <dbReference type="EMBL" id="TFK75076.1"/>
    </source>
</evidence>
<reference evidence="1 2" key="1">
    <citation type="journal article" date="2019" name="Nat. Ecol. Evol.">
        <title>Megaphylogeny resolves global patterns of mushroom evolution.</title>
        <authorList>
            <person name="Varga T."/>
            <person name="Krizsan K."/>
            <person name="Foldi C."/>
            <person name="Dima B."/>
            <person name="Sanchez-Garcia M."/>
            <person name="Sanchez-Ramirez S."/>
            <person name="Szollosi G.J."/>
            <person name="Szarkandi J.G."/>
            <person name="Papp V."/>
            <person name="Albert L."/>
            <person name="Andreopoulos W."/>
            <person name="Angelini C."/>
            <person name="Antonin V."/>
            <person name="Barry K.W."/>
            <person name="Bougher N.L."/>
            <person name="Buchanan P."/>
            <person name="Buyck B."/>
            <person name="Bense V."/>
            <person name="Catcheside P."/>
            <person name="Chovatia M."/>
            <person name="Cooper J."/>
            <person name="Damon W."/>
            <person name="Desjardin D."/>
            <person name="Finy P."/>
            <person name="Geml J."/>
            <person name="Haridas S."/>
            <person name="Hughes K."/>
            <person name="Justo A."/>
            <person name="Karasinski D."/>
            <person name="Kautmanova I."/>
            <person name="Kiss B."/>
            <person name="Kocsube S."/>
            <person name="Kotiranta H."/>
            <person name="LaButti K.M."/>
            <person name="Lechner B.E."/>
            <person name="Liimatainen K."/>
            <person name="Lipzen A."/>
            <person name="Lukacs Z."/>
            <person name="Mihaltcheva S."/>
            <person name="Morgado L.N."/>
            <person name="Niskanen T."/>
            <person name="Noordeloos M.E."/>
            <person name="Ohm R.A."/>
            <person name="Ortiz-Santana B."/>
            <person name="Ovrebo C."/>
            <person name="Racz N."/>
            <person name="Riley R."/>
            <person name="Savchenko A."/>
            <person name="Shiryaev A."/>
            <person name="Soop K."/>
            <person name="Spirin V."/>
            <person name="Szebenyi C."/>
            <person name="Tomsovsky M."/>
            <person name="Tulloss R.E."/>
            <person name="Uehling J."/>
            <person name="Grigoriev I.V."/>
            <person name="Vagvolgyi C."/>
            <person name="Papp T."/>
            <person name="Martin F.M."/>
            <person name="Miettinen O."/>
            <person name="Hibbett D.S."/>
            <person name="Nagy L.G."/>
        </authorList>
    </citation>
    <scope>NUCLEOTIDE SEQUENCE [LARGE SCALE GENOMIC DNA]</scope>
    <source>
        <strain evidence="1 2">NL-1719</strain>
    </source>
</reference>
<sequence length="287" mass="32182">MAAFSRLFPTFASAYALQMVLGSIFVPLQDERFYDMGGSLGWLSTTFISLYYPALKARFVDGNIGPLPALSTFAPRQLLLTAAVGLWSARLGYFLGTRAIKAGGDSRFDVIKKKPTTFFAYWMAQATWIALVGLPVWLVNTLPASRNPPLGLRDYAAFGLFAGSWLFEIIADRQKTKWRRAKDDKEHDEKFITKGLWAISRHPNYVGEAGLWAGIYALSTSSLQTPYFPPGTVALAALSPLFTWFLLRKVSGVPPLERAGNKKFRDDPRWAEYKRTVPIFFPWGGYE</sequence>
<protein>
    <submittedName>
        <fullName evidence="1">DUF1295-domain-containing protein</fullName>
    </submittedName>
</protein>
<gene>
    <name evidence="1" type="ORF">BDN72DRAFT_868149</name>
</gene>
<dbReference type="EMBL" id="ML208264">
    <property type="protein sequence ID" value="TFK75076.1"/>
    <property type="molecule type" value="Genomic_DNA"/>
</dbReference>
<accession>A0ACD3BBP4</accession>
<name>A0ACD3BBP4_9AGAR</name>